<dbReference type="RefSeq" id="WP_125656874.1">
    <property type="nucleotide sequence ID" value="NZ_AP019308.1"/>
</dbReference>
<protein>
    <submittedName>
        <fullName evidence="1">Uncharacterized protein</fullName>
    </submittedName>
</protein>
<proteinExistence type="predicted"/>
<dbReference type="EMBL" id="AP019308">
    <property type="protein sequence ID" value="BBH21032.1"/>
    <property type="molecule type" value="Genomic_DNA"/>
</dbReference>
<reference evidence="1 2" key="1">
    <citation type="submission" date="2018-11" db="EMBL/GenBank/DDBJ databases">
        <title>Complete genome sequence of Paenibacillus baekrokdamisoli strain KCTC 33723.</title>
        <authorList>
            <person name="Kang S.W."/>
            <person name="Lee K.C."/>
            <person name="Kim K.K."/>
            <person name="Kim J.S."/>
            <person name="Kim D.S."/>
            <person name="Ko S.H."/>
            <person name="Yang S.H."/>
            <person name="Lee J.S."/>
        </authorList>
    </citation>
    <scope>NUCLEOTIDE SEQUENCE [LARGE SCALE GENOMIC DNA]</scope>
    <source>
        <strain evidence="1 2">KCTC 33723</strain>
    </source>
</reference>
<dbReference type="AlphaFoldDB" id="A0A3G9IRV6"/>
<accession>A0A3G9IRV6</accession>
<dbReference type="Proteomes" id="UP000275368">
    <property type="component" value="Chromosome"/>
</dbReference>
<dbReference type="KEGG" id="pbk:Back11_23770"/>
<sequence length="307" mass="34594">MEKRLTRTEMLFSLGFLFMLIFAVGAFFYGVKIGSDKTEAKLVQSTIHLSSKNGVPTAYQQQDLVSFYHTVFLPYREFQTEWFQTLHKMSSGQLSDSSSALKELSSLAKQKYDDAEHASVPKASPLLEQAQLQLLKGLKMFSDASQRGSVSAKDMSSSDLVTALMKDAYYLEGVKQSMAGQSSYYFAMLKWSSSVNPNIPDQFESPTVLDIHKWKTLPLTVKNTYVADQLKARKQLTSFYPQDLTSRVDLFISSGQATTMKMKTVDAIVDLLINTNAVRSGDFNESKDQFYAKELLPQLPFFYPSNQ</sequence>
<dbReference type="OrthoDB" id="2649144at2"/>
<gene>
    <name evidence="1" type="ORF">Back11_23770</name>
</gene>
<keyword evidence="2" id="KW-1185">Reference proteome</keyword>
<evidence type="ECO:0000313" key="1">
    <source>
        <dbReference type="EMBL" id="BBH21032.1"/>
    </source>
</evidence>
<name>A0A3G9IRV6_9BACL</name>
<evidence type="ECO:0000313" key="2">
    <source>
        <dbReference type="Proteomes" id="UP000275368"/>
    </source>
</evidence>
<organism evidence="1 2">
    <name type="scientific">Paenibacillus baekrokdamisoli</name>
    <dbReference type="NCBI Taxonomy" id="1712516"/>
    <lineage>
        <taxon>Bacteria</taxon>
        <taxon>Bacillati</taxon>
        <taxon>Bacillota</taxon>
        <taxon>Bacilli</taxon>
        <taxon>Bacillales</taxon>
        <taxon>Paenibacillaceae</taxon>
        <taxon>Paenibacillus</taxon>
    </lineage>
</organism>